<keyword evidence="4" id="KW-1185">Reference proteome</keyword>
<evidence type="ECO:0000256" key="1">
    <source>
        <dbReference type="SAM" id="MobiDB-lite"/>
    </source>
</evidence>
<dbReference type="Proteomes" id="UP001343492">
    <property type="component" value="Unassembled WGS sequence"/>
</dbReference>
<feature type="transmembrane region" description="Helical" evidence="2">
    <location>
        <begin position="95"/>
        <end position="114"/>
    </location>
</feature>
<feature type="region of interest" description="Disordered" evidence="1">
    <location>
        <begin position="1"/>
        <end position="33"/>
    </location>
</feature>
<protein>
    <submittedName>
        <fullName evidence="3">Uncharacterized protein</fullName>
    </submittedName>
</protein>
<keyword evidence="2" id="KW-0812">Transmembrane</keyword>
<evidence type="ECO:0000313" key="3">
    <source>
        <dbReference type="EMBL" id="MEE1878123.1"/>
    </source>
</evidence>
<reference evidence="3 4" key="1">
    <citation type="submission" date="2024-01" db="EMBL/GenBank/DDBJ databases">
        <title>The genome sequence of Erythrobacteraceae sp. strain 1XM1-14.</title>
        <authorList>
            <person name="Liu Y."/>
        </authorList>
    </citation>
    <scope>NUCLEOTIDE SEQUENCE [LARGE SCALE GENOMIC DNA]</scope>
    <source>
        <strain evidence="3 4">1XM1-14</strain>
    </source>
</reference>
<feature type="compositionally biased region" description="Polar residues" evidence="1">
    <location>
        <begin position="1"/>
        <end position="11"/>
    </location>
</feature>
<comment type="caution">
    <text evidence="3">The sequence shown here is derived from an EMBL/GenBank/DDBJ whole genome shotgun (WGS) entry which is preliminary data.</text>
</comment>
<evidence type="ECO:0000256" key="2">
    <source>
        <dbReference type="SAM" id="Phobius"/>
    </source>
</evidence>
<feature type="compositionally biased region" description="Basic residues" evidence="1">
    <location>
        <begin position="14"/>
        <end position="23"/>
    </location>
</feature>
<keyword evidence="2" id="KW-1133">Transmembrane helix</keyword>
<proteinExistence type="predicted"/>
<accession>A0ABU7GGZ0</accession>
<organism evidence="3 4">
    <name type="scientific">Altererythrobacter litoralis</name>
    <dbReference type="NCBI Taxonomy" id="3113904"/>
    <lineage>
        <taxon>Bacteria</taxon>
        <taxon>Pseudomonadati</taxon>
        <taxon>Pseudomonadota</taxon>
        <taxon>Alphaproteobacteria</taxon>
        <taxon>Sphingomonadales</taxon>
        <taxon>Erythrobacteraceae</taxon>
        <taxon>Altererythrobacter</taxon>
    </lineage>
</organism>
<name>A0ABU7GGZ0_9SPHN</name>
<gene>
    <name evidence="3" type="ORF">VRS74_10560</name>
</gene>
<dbReference type="EMBL" id="JAZDQV010000010">
    <property type="protein sequence ID" value="MEE1878123.1"/>
    <property type="molecule type" value="Genomic_DNA"/>
</dbReference>
<keyword evidence="2" id="KW-0472">Membrane</keyword>
<feature type="transmembrane region" description="Helical" evidence="2">
    <location>
        <begin position="41"/>
        <end position="74"/>
    </location>
</feature>
<evidence type="ECO:0000313" key="4">
    <source>
        <dbReference type="Proteomes" id="UP001343492"/>
    </source>
</evidence>
<dbReference type="RefSeq" id="WP_354145228.1">
    <property type="nucleotide sequence ID" value="NZ_JAZDQV010000010.1"/>
</dbReference>
<sequence>MTTAVSTSIQYSGRRGRPDHRKRTEGPRSAPVSMPVNSPVWWMAAMIFAAAALTHGFGVGVAAVIGQLGLMTLMQWAVILYQRRVTSQRMARTIPMLRAARWASFLLVMAAILVV</sequence>